<dbReference type="GO" id="GO:0016705">
    <property type="term" value="F:oxidoreductase activity, acting on paired donors, with incorporation or reduction of molecular oxygen"/>
    <property type="evidence" value="ECO:0007669"/>
    <property type="project" value="InterPro"/>
</dbReference>
<keyword evidence="6 7" id="KW-0349">Heme</keyword>
<dbReference type="GO" id="GO:0000140">
    <property type="term" value="F:acylglycerone-phosphate reductase (NADP+) activity"/>
    <property type="evidence" value="ECO:0007669"/>
    <property type="project" value="TreeGrafter"/>
</dbReference>
<keyword evidence="3" id="KW-0521">NADP</keyword>
<dbReference type="GO" id="GO:0004806">
    <property type="term" value="F:triacylglycerol lipase activity"/>
    <property type="evidence" value="ECO:0007669"/>
    <property type="project" value="TreeGrafter"/>
</dbReference>
<dbReference type="GO" id="GO:0005506">
    <property type="term" value="F:iron ion binding"/>
    <property type="evidence" value="ECO:0007669"/>
    <property type="project" value="InterPro"/>
</dbReference>
<dbReference type="GO" id="GO:0020037">
    <property type="term" value="F:heme binding"/>
    <property type="evidence" value="ECO:0007669"/>
    <property type="project" value="InterPro"/>
</dbReference>
<evidence type="ECO:0000256" key="3">
    <source>
        <dbReference type="ARBA" id="ARBA00022857"/>
    </source>
</evidence>
<dbReference type="InterPro" id="IPR017972">
    <property type="entry name" value="Cyt_P450_CS"/>
</dbReference>
<comment type="similarity">
    <text evidence="1">Belongs to the short-chain dehydrogenases/reductases (SDR) family.</text>
</comment>
<keyword evidence="4 7" id="KW-0560">Oxidoreductase</keyword>
<dbReference type="PROSITE" id="PS00086">
    <property type="entry name" value="CYTOCHROME_P450"/>
    <property type="match status" value="1"/>
</dbReference>
<dbReference type="Gene3D" id="1.10.630.10">
    <property type="entry name" value="Cytochrome P450"/>
    <property type="match status" value="1"/>
</dbReference>
<feature type="compositionally biased region" description="Polar residues" evidence="8">
    <location>
        <begin position="1"/>
        <end position="14"/>
    </location>
</feature>
<dbReference type="InterPro" id="IPR001128">
    <property type="entry name" value="Cyt_P450"/>
</dbReference>
<evidence type="ECO:0000256" key="8">
    <source>
        <dbReference type="SAM" id="MobiDB-lite"/>
    </source>
</evidence>
<dbReference type="InterPro" id="IPR020904">
    <property type="entry name" value="Sc_DH/Rdtase_CS"/>
</dbReference>
<evidence type="ECO:0000256" key="2">
    <source>
        <dbReference type="ARBA" id="ARBA00022723"/>
    </source>
</evidence>
<dbReference type="Pfam" id="PF00106">
    <property type="entry name" value="adh_short"/>
    <property type="match status" value="1"/>
</dbReference>
<dbReference type="Gene3D" id="3.40.50.720">
    <property type="entry name" value="NAD(P)-binding Rossmann-like Domain"/>
    <property type="match status" value="1"/>
</dbReference>
<feature type="region of interest" description="Disordered" evidence="8">
    <location>
        <begin position="1"/>
        <end position="27"/>
    </location>
</feature>
<dbReference type="AlphaFoldDB" id="A0A423X4H1"/>
<reference evidence="9 10" key="1">
    <citation type="submission" date="2015-09" db="EMBL/GenBank/DDBJ databases">
        <title>Host preference determinants of Valsa canker pathogens revealed by comparative genomics.</title>
        <authorList>
            <person name="Yin Z."/>
            <person name="Huang L."/>
        </authorList>
    </citation>
    <scope>NUCLEOTIDE SEQUENCE [LARGE SCALE GENOMIC DNA]</scope>
    <source>
        <strain evidence="9 10">03-1</strain>
    </source>
</reference>
<dbReference type="GO" id="GO:0004497">
    <property type="term" value="F:monooxygenase activity"/>
    <property type="evidence" value="ECO:0007669"/>
    <property type="project" value="UniProtKB-KW"/>
</dbReference>
<dbReference type="PANTHER" id="PTHR44169">
    <property type="entry name" value="NADPH-DEPENDENT 1-ACYLDIHYDROXYACETONE PHOSPHATE REDUCTASE"/>
    <property type="match status" value="1"/>
</dbReference>
<dbReference type="PRINTS" id="PR00463">
    <property type="entry name" value="EP450I"/>
</dbReference>
<dbReference type="EMBL" id="LKEA01000003">
    <property type="protein sequence ID" value="ROW10555.1"/>
    <property type="molecule type" value="Genomic_DNA"/>
</dbReference>
<name>A0A423X4H1_9PEZI</name>
<dbReference type="InterPro" id="IPR036396">
    <property type="entry name" value="Cyt_P450_sf"/>
</dbReference>
<evidence type="ECO:0000256" key="1">
    <source>
        <dbReference type="ARBA" id="ARBA00006484"/>
    </source>
</evidence>
<dbReference type="GO" id="GO:0005783">
    <property type="term" value="C:endoplasmic reticulum"/>
    <property type="evidence" value="ECO:0007669"/>
    <property type="project" value="TreeGrafter"/>
</dbReference>
<comment type="cofactor">
    <cofactor evidence="6">
        <name>heme</name>
        <dbReference type="ChEBI" id="CHEBI:30413"/>
    </cofactor>
</comment>
<dbReference type="SUPFAM" id="SSF48264">
    <property type="entry name" value="Cytochrome P450"/>
    <property type="match status" value="1"/>
</dbReference>
<dbReference type="STRING" id="356882.A0A423X4H1"/>
<dbReference type="PRINTS" id="PR00385">
    <property type="entry name" value="P450"/>
</dbReference>
<evidence type="ECO:0000256" key="6">
    <source>
        <dbReference type="PIRSR" id="PIRSR602401-1"/>
    </source>
</evidence>
<evidence type="ECO:0000256" key="4">
    <source>
        <dbReference type="ARBA" id="ARBA00023002"/>
    </source>
</evidence>
<protein>
    <submittedName>
        <fullName evidence="9">Uncharacterized protein</fullName>
    </submittedName>
</protein>
<keyword evidence="7" id="KW-0503">Monooxygenase</keyword>
<keyword evidence="10" id="KW-1185">Reference proteome</keyword>
<comment type="caution">
    <text evidence="9">The sequence shown here is derived from an EMBL/GenBank/DDBJ whole genome shotgun (WGS) entry which is preliminary data.</text>
</comment>
<proteinExistence type="inferred from homology"/>
<dbReference type="CDD" id="cd11062">
    <property type="entry name" value="CYP58-like"/>
    <property type="match status" value="1"/>
</dbReference>
<dbReference type="OrthoDB" id="2102561at2759"/>
<evidence type="ECO:0000313" key="9">
    <source>
        <dbReference type="EMBL" id="ROW10555.1"/>
    </source>
</evidence>
<sequence>MSRQTATIRASHQATGAGAGVDKPRAGQTGHATVFHEMLASNLPREELSHKRMQHEAESLIGAGLETTAWTLALGSFYILNDPQVHARLRAELATAIPDAAHIPPWATLETLPYLTAIVRETLRLGMGVIERLVRINRNPATPWIYKDTTTIPANIAVSMDQYHMLMNERVFPDPTAFRPERWLGDPRGPGGAHPLTHYLTVFGRGSRMCLGLNLAYSELYIGLATLVRRHGLRLVGTTVRDVAFYAENTIFLVTGKELFNIELMSETMAPAAIQKKTVLITGCSTGSIGWAVTKVFLEHDFHVFAGVRSHSKAKDLAELSSVDLIELDVTVPKTISQCKEIVAERTGGKLDVLINCAGIEGVRPLLDVDIGWAKEVYDVNVWGPLAVTQAFGPLVIEAKGIIANFSSIGSKIPMCWAGIYSSSKAAIAQMSDTMRIEMAPLGVRVVTVMVGSASTTIFDKPGGKLELPETSYYRYPGIEDMANKQRADHKNACMPVEELAPKLVKGILTGTKDPVWAGTFATAVRWGTWAYPRWFMDWSCNVDRGLEKVKPST</sequence>
<evidence type="ECO:0000256" key="7">
    <source>
        <dbReference type="RuleBase" id="RU000461"/>
    </source>
</evidence>
<gene>
    <name evidence="9" type="ORF">VMCG_01989</name>
</gene>
<organism evidence="9 10">
    <name type="scientific">Cytospora schulzeri</name>
    <dbReference type="NCBI Taxonomy" id="448051"/>
    <lineage>
        <taxon>Eukaryota</taxon>
        <taxon>Fungi</taxon>
        <taxon>Dikarya</taxon>
        <taxon>Ascomycota</taxon>
        <taxon>Pezizomycotina</taxon>
        <taxon>Sordariomycetes</taxon>
        <taxon>Sordariomycetidae</taxon>
        <taxon>Diaporthales</taxon>
        <taxon>Cytosporaceae</taxon>
        <taxon>Cytospora</taxon>
    </lineage>
</organism>
<accession>A0A423X4H1</accession>
<feature type="binding site" description="axial binding residue" evidence="6">
    <location>
        <position position="210"/>
    </location>
    <ligand>
        <name>heme</name>
        <dbReference type="ChEBI" id="CHEBI:30413"/>
    </ligand>
    <ligandPart>
        <name>Fe</name>
        <dbReference type="ChEBI" id="CHEBI:18248"/>
    </ligandPart>
</feature>
<dbReference type="InterPro" id="IPR002347">
    <property type="entry name" value="SDR_fam"/>
</dbReference>
<evidence type="ECO:0000313" key="10">
    <source>
        <dbReference type="Proteomes" id="UP000283895"/>
    </source>
</evidence>
<dbReference type="GO" id="GO:0019433">
    <property type="term" value="P:triglyceride catabolic process"/>
    <property type="evidence" value="ECO:0007669"/>
    <property type="project" value="TreeGrafter"/>
</dbReference>
<dbReference type="InterPro" id="IPR002401">
    <property type="entry name" value="Cyt_P450_E_grp-I"/>
</dbReference>
<dbReference type="GO" id="GO:0005811">
    <property type="term" value="C:lipid droplet"/>
    <property type="evidence" value="ECO:0007669"/>
    <property type="project" value="TreeGrafter"/>
</dbReference>
<dbReference type="InterPro" id="IPR036291">
    <property type="entry name" value="NAD(P)-bd_dom_sf"/>
</dbReference>
<dbReference type="Pfam" id="PF00067">
    <property type="entry name" value="p450"/>
    <property type="match status" value="1"/>
</dbReference>
<dbReference type="PROSITE" id="PS00061">
    <property type="entry name" value="ADH_SHORT"/>
    <property type="match status" value="1"/>
</dbReference>
<keyword evidence="5 6" id="KW-0408">Iron</keyword>
<dbReference type="SUPFAM" id="SSF51735">
    <property type="entry name" value="NAD(P)-binding Rossmann-fold domains"/>
    <property type="match status" value="1"/>
</dbReference>
<dbReference type="PANTHER" id="PTHR44169:SF6">
    <property type="entry name" value="NADPH-DEPENDENT 1-ACYLDIHYDROXYACETONE PHOSPHATE REDUCTASE"/>
    <property type="match status" value="1"/>
</dbReference>
<keyword evidence="2 6" id="KW-0479">Metal-binding</keyword>
<comment type="similarity">
    <text evidence="7">Belongs to the cytochrome P450 family.</text>
</comment>
<evidence type="ECO:0000256" key="5">
    <source>
        <dbReference type="ARBA" id="ARBA00023004"/>
    </source>
</evidence>
<dbReference type="Proteomes" id="UP000283895">
    <property type="component" value="Unassembled WGS sequence"/>
</dbReference>
<dbReference type="GO" id="GO:0006654">
    <property type="term" value="P:phosphatidic acid biosynthetic process"/>
    <property type="evidence" value="ECO:0007669"/>
    <property type="project" value="TreeGrafter"/>
</dbReference>